<dbReference type="Proteomes" id="UP000249417">
    <property type="component" value="Unassembled WGS sequence"/>
</dbReference>
<name>A0A2W5N103_9BACT</name>
<sequence>MIAQQKQVNLTNASYAAAETLGQQAGKRFRHERPLMVEDLQEIIDMNQKKPIANPKVGRVLSAQMRSRFKQLGYNVVDMTPYRGEGSDPGAEVSGTYELINSRMNVFLKMADKRTGEVITIYEYSLPITYDIKKYMTGNANMLPPLWTN</sequence>
<protein>
    <recommendedName>
        <fullName evidence="3">FlgO domain-containing protein</fullName>
    </recommendedName>
</protein>
<accession>A0A2W5N103</accession>
<proteinExistence type="predicted"/>
<comment type="caution">
    <text evidence="1">The sequence shown here is derived from an EMBL/GenBank/DDBJ whole genome shotgun (WGS) entry which is preliminary data.</text>
</comment>
<gene>
    <name evidence="1" type="ORF">DI551_04645</name>
</gene>
<dbReference type="EMBL" id="QFQB01000022">
    <property type="protein sequence ID" value="PZQ46744.1"/>
    <property type="molecule type" value="Genomic_DNA"/>
</dbReference>
<evidence type="ECO:0008006" key="3">
    <source>
        <dbReference type="Google" id="ProtNLM"/>
    </source>
</evidence>
<evidence type="ECO:0000313" key="1">
    <source>
        <dbReference type="EMBL" id="PZQ46744.1"/>
    </source>
</evidence>
<dbReference type="AlphaFoldDB" id="A0A2W5N103"/>
<reference evidence="1 2" key="1">
    <citation type="submission" date="2017-08" db="EMBL/GenBank/DDBJ databases">
        <title>Infants hospitalized years apart are colonized by the same room-sourced microbial strains.</title>
        <authorList>
            <person name="Brooks B."/>
            <person name="Olm M.R."/>
            <person name="Firek B.A."/>
            <person name="Baker R."/>
            <person name="Thomas B.C."/>
            <person name="Morowitz M.J."/>
            <person name="Banfield J.F."/>
        </authorList>
    </citation>
    <scope>NUCLEOTIDE SEQUENCE [LARGE SCALE GENOMIC DNA]</scope>
    <source>
        <strain evidence="1">S2_005_002_R2_29</strain>
    </source>
</reference>
<organism evidence="1 2">
    <name type="scientific">Micavibrio aeruginosavorus</name>
    <dbReference type="NCBI Taxonomy" id="349221"/>
    <lineage>
        <taxon>Bacteria</taxon>
        <taxon>Pseudomonadati</taxon>
        <taxon>Bdellovibrionota</taxon>
        <taxon>Bdellovibrionia</taxon>
        <taxon>Bdellovibrionales</taxon>
        <taxon>Pseudobdellovibrionaceae</taxon>
        <taxon>Micavibrio</taxon>
    </lineage>
</organism>
<evidence type="ECO:0000313" key="2">
    <source>
        <dbReference type="Proteomes" id="UP000249417"/>
    </source>
</evidence>